<evidence type="ECO:0000259" key="3">
    <source>
        <dbReference type="Pfam" id="PF12773"/>
    </source>
</evidence>
<feature type="region of interest" description="Disordered" evidence="1">
    <location>
        <begin position="201"/>
        <end position="227"/>
    </location>
</feature>
<evidence type="ECO:0000256" key="1">
    <source>
        <dbReference type="SAM" id="MobiDB-lite"/>
    </source>
</evidence>
<keyword evidence="2" id="KW-0472">Membrane</keyword>
<evidence type="ECO:0000313" key="5">
    <source>
        <dbReference type="Proteomes" id="UP000286050"/>
    </source>
</evidence>
<evidence type="ECO:0000313" key="4">
    <source>
        <dbReference type="EMBL" id="RHD57401.1"/>
    </source>
</evidence>
<dbReference type="AlphaFoldDB" id="A0A414FZM1"/>
<feature type="region of interest" description="Disordered" evidence="1">
    <location>
        <begin position="119"/>
        <end position="143"/>
    </location>
</feature>
<dbReference type="Pfam" id="PF12773">
    <property type="entry name" value="DZR"/>
    <property type="match status" value="1"/>
</dbReference>
<comment type="caution">
    <text evidence="4">The sequence shown here is derived from an EMBL/GenBank/DDBJ whole genome shotgun (WGS) entry which is preliminary data.</text>
</comment>
<reference evidence="4 5" key="1">
    <citation type="submission" date="2018-08" db="EMBL/GenBank/DDBJ databases">
        <title>A genome reference for cultivated species of the human gut microbiota.</title>
        <authorList>
            <person name="Zou Y."/>
            <person name="Xue W."/>
            <person name="Luo G."/>
        </authorList>
    </citation>
    <scope>NUCLEOTIDE SEQUENCE [LARGE SCALE GENOMIC DNA]</scope>
    <source>
        <strain evidence="4 5">AM30-5LB</strain>
    </source>
</reference>
<feature type="compositionally biased region" description="Low complexity" evidence="1">
    <location>
        <begin position="119"/>
        <end position="132"/>
    </location>
</feature>
<dbReference type="RefSeq" id="WP_118271206.1">
    <property type="nucleotide sequence ID" value="NZ_QSJI01000001.1"/>
</dbReference>
<dbReference type="EMBL" id="QSJI01000001">
    <property type="protein sequence ID" value="RHD57401.1"/>
    <property type="molecule type" value="Genomic_DNA"/>
</dbReference>
<name>A0A414FZM1_9ACTN</name>
<dbReference type="InterPro" id="IPR025874">
    <property type="entry name" value="DZR"/>
</dbReference>
<evidence type="ECO:0000256" key="2">
    <source>
        <dbReference type="SAM" id="Phobius"/>
    </source>
</evidence>
<accession>A0A414FZM1</accession>
<sequence>MICPICNASISDDSSTCPACGADLSPRPASAHPDFIFCEGCGARLGDQDRTCPKCGRPAPGILSEQSAASDLAAGRTASFPRLTAEMIAGAVPAPSASTSSAAPRDEQATSVLDGDELSAAQAPSASRSAAPRPRPVVSDDDLARGDDAYAKARRPRWVAPLAAVLLLGAVGVFVATDPLGVMPGIVESFDRAASEMYPSRQVAEKGSANDSAPETGETGAGEAEGAHVLSEPEAFQLLSAVYAEITSYQDALGPVIETFNGQYLIKDFDQRSQASRGAYDLRSTIQQTLDELDSLRLTENTAYAEDVEHLKQLATWMYNRVDVLCKSWDISLAVPQGERPADHQDEILAPLREVSMVDGRAVDVIEYEKNVAAWKPVEK</sequence>
<feature type="compositionally biased region" description="Low complexity" evidence="1">
    <location>
        <begin position="213"/>
        <end position="224"/>
    </location>
</feature>
<feature type="transmembrane region" description="Helical" evidence="2">
    <location>
        <begin position="158"/>
        <end position="176"/>
    </location>
</feature>
<organism evidence="4 5">
    <name type="scientific">Collinsella intestinalis</name>
    <dbReference type="NCBI Taxonomy" id="147207"/>
    <lineage>
        <taxon>Bacteria</taxon>
        <taxon>Bacillati</taxon>
        <taxon>Actinomycetota</taxon>
        <taxon>Coriobacteriia</taxon>
        <taxon>Coriobacteriales</taxon>
        <taxon>Coriobacteriaceae</taxon>
        <taxon>Collinsella</taxon>
    </lineage>
</organism>
<keyword evidence="2" id="KW-1133">Transmembrane helix</keyword>
<proteinExistence type="predicted"/>
<feature type="domain" description="DZANK-type" evidence="3">
    <location>
        <begin position="3"/>
        <end position="56"/>
    </location>
</feature>
<protein>
    <submittedName>
        <fullName evidence="4">Zinc ribbon domain-containing protein</fullName>
    </submittedName>
</protein>
<dbReference type="Proteomes" id="UP000286050">
    <property type="component" value="Unassembled WGS sequence"/>
</dbReference>
<gene>
    <name evidence="4" type="ORF">DW787_00720</name>
</gene>
<keyword evidence="2" id="KW-0812">Transmembrane</keyword>